<dbReference type="AlphaFoldDB" id="A0A443I0S3"/>
<gene>
    <name evidence="1" type="ORF">C8Q69DRAFT_144602</name>
</gene>
<organism evidence="1 2">
    <name type="scientific">Byssochlamys spectabilis</name>
    <name type="common">Paecilomyces variotii</name>
    <dbReference type="NCBI Taxonomy" id="264951"/>
    <lineage>
        <taxon>Eukaryota</taxon>
        <taxon>Fungi</taxon>
        <taxon>Dikarya</taxon>
        <taxon>Ascomycota</taxon>
        <taxon>Pezizomycotina</taxon>
        <taxon>Eurotiomycetes</taxon>
        <taxon>Eurotiomycetidae</taxon>
        <taxon>Eurotiales</taxon>
        <taxon>Thermoascaceae</taxon>
        <taxon>Paecilomyces</taxon>
    </lineage>
</organism>
<dbReference type="VEuPathDB" id="FungiDB:C8Q69DRAFT_144602"/>
<dbReference type="GeneID" id="39594749"/>
<dbReference type="RefSeq" id="XP_028487309.1">
    <property type="nucleotide sequence ID" value="XM_028625472.1"/>
</dbReference>
<sequence length="365" mass="39407">MPYFEFGFGRVGISVPVARLPASLKGTQRAASAPPTSFSLPHLLFVRSSIIHLFSPPARGREHANCCPDPRLSVVVAPRGDCDALPEMRRPPKLLLWMAFRSVTKLPSLPFLILAIVTLVKAQTCAFTDDSCIDPLAQTAVPLSFSPLFPQNITFYYGFDAAYLSASEGLSLDGQSEGPIVKGSFWLGYGSHMSSTDVHANHTSEVAVRVGNLTGSPSGGNNGCDGVWGSECSQEIKHLLQGSIYDLSVMGSYYTNPLQTVLRQLWQTPLAIVSCPSTLFTVQTIPAESFAQENEVGQSVQIMDPGNSVSPWQTWFVHGVSASEQAEQVAVGILSRGPTYASEPLKSPHDVQIELVCVRAPQEAR</sequence>
<proteinExistence type="predicted"/>
<dbReference type="EMBL" id="RCNU01000002">
    <property type="protein sequence ID" value="RWQ97664.1"/>
    <property type="molecule type" value="Genomic_DNA"/>
</dbReference>
<comment type="caution">
    <text evidence="1">The sequence shown here is derived from an EMBL/GenBank/DDBJ whole genome shotgun (WGS) entry which is preliminary data.</text>
</comment>
<dbReference type="Proteomes" id="UP000283841">
    <property type="component" value="Unassembled WGS sequence"/>
</dbReference>
<accession>A0A443I0S3</accession>
<evidence type="ECO:0000313" key="2">
    <source>
        <dbReference type="Proteomes" id="UP000283841"/>
    </source>
</evidence>
<protein>
    <submittedName>
        <fullName evidence="1">Uncharacterized protein</fullName>
    </submittedName>
</protein>
<evidence type="ECO:0000313" key="1">
    <source>
        <dbReference type="EMBL" id="RWQ97664.1"/>
    </source>
</evidence>
<keyword evidence="2" id="KW-1185">Reference proteome</keyword>
<reference evidence="1 2" key="1">
    <citation type="journal article" date="2018" name="Front. Microbiol.">
        <title>Genomic and genetic insights into a cosmopolitan fungus, Paecilomyces variotii (Eurotiales).</title>
        <authorList>
            <person name="Urquhart A.S."/>
            <person name="Mondo S.J."/>
            <person name="Makela M.R."/>
            <person name="Hane J.K."/>
            <person name="Wiebenga A."/>
            <person name="He G."/>
            <person name="Mihaltcheva S."/>
            <person name="Pangilinan J."/>
            <person name="Lipzen A."/>
            <person name="Barry K."/>
            <person name="de Vries R.P."/>
            <person name="Grigoriev I.V."/>
            <person name="Idnurm A."/>
        </authorList>
    </citation>
    <scope>NUCLEOTIDE SEQUENCE [LARGE SCALE GENOMIC DNA]</scope>
    <source>
        <strain evidence="1 2">CBS 101075</strain>
    </source>
</reference>
<name>A0A443I0S3_BYSSP</name>